<dbReference type="RefSeq" id="XP_043049599.1">
    <property type="nucleotide sequence ID" value="XM_043195894.1"/>
</dbReference>
<keyword evidence="2 6" id="KW-0812">Transmembrane</keyword>
<reference evidence="7" key="1">
    <citation type="submission" date="2021-03" db="EMBL/GenBank/DDBJ databases">
        <authorList>
            <person name="Palmer J.M."/>
        </authorList>
    </citation>
    <scope>NUCLEOTIDE SEQUENCE</scope>
    <source>
        <strain evidence="7">ARV_011</strain>
    </source>
</reference>
<comment type="subcellular location">
    <subcellularLocation>
        <location evidence="1">Endoplasmic reticulum membrane</location>
        <topology evidence="1">Multi-pass membrane protein</topology>
    </subcellularLocation>
</comment>
<feature type="transmembrane region" description="Helical" evidence="6">
    <location>
        <begin position="159"/>
        <end position="181"/>
    </location>
</feature>
<proteinExistence type="predicted"/>
<evidence type="ECO:0000313" key="7">
    <source>
        <dbReference type="EMBL" id="KAG7194052.1"/>
    </source>
</evidence>
<accession>A0A9P7V9X8</accession>
<dbReference type="PANTHER" id="PTHR31394">
    <property type="entry name" value="TRANSMEMBRANE PROTEIN 199"/>
    <property type="match status" value="1"/>
</dbReference>
<dbReference type="EMBL" id="JAHMUF010000009">
    <property type="protein sequence ID" value="KAG7194052.1"/>
    <property type="molecule type" value="Genomic_DNA"/>
</dbReference>
<sequence length="205" mass="23749">MLKYELTSKLRDLIKELGLNPDQIDNVLSKEYITQENLVRFYRARRPTKSLLQLISLTKLVVDKNEPEKQPKSKEFLKSIELLRLKAKEAEYQALVNPAPQFKTLYETNSKDKSTAAQAVKETKSHVTTIFNVLVSVASVVYAIWYWTDSSWKLSNAYRVLLCLFFGMLVLVAEVVVYLGYLNKIEEARIKERSKKEIKKVIKTL</sequence>
<comment type="caution">
    <text evidence="7">The sequence shown here is derived from an EMBL/GenBank/DDBJ whole genome shotgun (WGS) entry which is preliminary data.</text>
</comment>
<dbReference type="Pfam" id="PF11712">
    <property type="entry name" value="Vma12"/>
    <property type="match status" value="1"/>
</dbReference>
<evidence type="ECO:0000256" key="6">
    <source>
        <dbReference type="SAM" id="Phobius"/>
    </source>
</evidence>
<evidence type="ECO:0000256" key="1">
    <source>
        <dbReference type="ARBA" id="ARBA00004477"/>
    </source>
</evidence>
<dbReference type="GO" id="GO:0070072">
    <property type="term" value="P:vacuolar proton-transporting V-type ATPase complex assembly"/>
    <property type="evidence" value="ECO:0007669"/>
    <property type="project" value="InterPro"/>
</dbReference>
<keyword evidence="5 6" id="KW-0472">Membrane</keyword>
<keyword evidence="8" id="KW-1185">Reference proteome</keyword>
<keyword evidence="4 6" id="KW-1133">Transmembrane helix</keyword>
<protein>
    <submittedName>
        <fullName evidence="7">Vacuolar ATPase assembly integral membrane protein</fullName>
    </submittedName>
</protein>
<evidence type="ECO:0000256" key="5">
    <source>
        <dbReference type="ARBA" id="ARBA00023136"/>
    </source>
</evidence>
<evidence type="ECO:0000256" key="3">
    <source>
        <dbReference type="ARBA" id="ARBA00022824"/>
    </source>
</evidence>
<gene>
    <name evidence="7" type="primary">VPH2</name>
    <name evidence="7" type="ORF">KQ657_005255</name>
</gene>
<feature type="transmembrane region" description="Helical" evidence="6">
    <location>
        <begin position="129"/>
        <end position="147"/>
    </location>
</feature>
<evidence type="ECO:0000313" key="8">
    <source>
        <dbReference type="Proteomes" id="UP000790833"/>
    </source>
</evidence>
<dbReference type="GeneID" id="66118629"/>
<dbReference type="PANTHER" id="PTHR31394:SF1">
    <property type="entry name" value="TRANSMEMBRANE PROTEIN 199"/>
    <property type="match status" value="1"/>
</dbReference>
<dbReference type="Proteomes" id="UP000790833">
    <property type="component" value="Unassembled WGS sequence"/>
</dbReference>
<evidence type="ECO:0000256" key="2">
    <source>
        <dbReference type="ARBA" id="ARBA00022692"/>
    </source>
</evidence>
<dbReference type="AlphaFoldDB" id="A0A9P7V9X8"/>
<keyword evidence="3" id="KW-0256">Endoplasmic reticulum</keyword>
<evidence type="ECO:0000256" key="4">
    <source>
        <dbReference type="ARBA" id="ARBA00022989"/>
    </source>
</evidence>
<dbReference type="GO" id="GO:0005789">
    <property type="term" value="C:endoplasmic reticulum membrane"/>
    <property type="evidence" value="ECO:0007669"/>
    <property type="project" value="UniProtKB-SubCell"/>
</dbReference>
<name>A0A9P7V9X8_9ASCO</name>
<organism evidence="7 8">
    <name type="scientific">Scheffersomyces spartinae</name>
    <dbReference type="NCBI Taxonomy" id="45513"/>
    <lineage>
        <taxon>Eukaryota</taxon>
        <taxon>Fungi</taxon>
        <taxon>Dikarya</taxon>
        <taxon>Ascomycota</taxon>
        <taxon>Saccharomycotina</taxon>
        <taxon>Pichiomycetes</taxon>
        <taxon>Debaryomycetaceae</taxon>
        <taxon>Scheffersomyces</taxon>
    </lineage>
</organism>
<dbReference type="InterPro" id="IPR021013">
    <property type="entry name" value="ATPase_Vma12"/>
</dbReference>
<dbReference type="OrthoDB" id="19981at2759"/>